<dbReference type="SUPFAM" id="SSF47598">
    <property type="entry name" value="Ribbon-helix-helix"/>
    <property type="match status" value="1"/>
</dbReference>
<name>A0ABN3FRA8_9ACTN</name>
<dbReference type="EMBL" id="BAAASX010000004">
    <property type="protein sequence ID" value="GAA2335992.1"/>
    <property type="molecule type" value="Genomic_DNA"/>
</dbReference>
<dbReference type="InterPro" id="IPR010985">
    <property type="entry name" value="Ribbon_hlx_hlx"/>
</dbReference>
<reference evidence="1 2" key="1">
    <citation type="journal article" date="2019" name="Int. J. Syst. Evol. Microbiol.">
        <title>The Global Catalogue of Microorganisms (GCM) 10K type strain sequencing project: providing services to taxonomists for standard genome sequencing and annotation.</title>
        <authorList>
            <consortium name="The Broad Institute Genomics Platform"/>
            <consortium name="The Broad Institute Genome Sequencing Center for Infectious Disease"/>
            <person name="Wu L."/>
            <person name="Ma J."/>
        </authorList>
    </citation>
    <scope>NUCLEOTIDE SEQUENCE [LARGE SCALE GENOMIC DNA]</scope>
    <source>
        <strain evidence="1 2">JCM 6238</strain>
    </source>
</reference>
<sequence length="97" mass="10962">MNLVRIQCSYNAGMSETGTIETSVTIRHVPVEWRDELAARAARQRQSLQEYMLTLIESTVSHPPLDVVLERARARVHASGSTVTIEDILESRDADRR</sequence>
<evidence type="ECO:0008006" key="3">
    <source>
        <dbReference type="Google" id="ProtNLM"/>
    </source>
</evidence>
<evidence type="ECO:0000313" key="2">
    <source>
        <dbReference type="Proteomes" id="UP001501584"/>
    </source>
</evidence>
<comment type="caution">
    <text evidence="1">The sequence shown here is derived from an EMBL/GenBank/DDBJ whole genome shotgun (WGS) entry which is preliminary data.</text>
</comment>
<keyword evidence="2" id="KW-1185">Reference proteome</keyword>
<gene>
    <name evidence="1" type="ORF">GCM10010403_30110</name>
</gene>
<protein>
    <recommendedName>
        <fullName evidence="3">Antitoxin</fullName>
    </recommendedName>
</protein>
<accession>A0ABN3FRA8</accession>
<organism evidence="1 2">
    <name type="scientific">Glycomyces rutgersensis</name>
    <dbReference type="NCBI Taxonomy" id="58115"/>
    <lineage>
        <taxon>Bacteria</taxon>
        <taxon>Bacillati</taxon>
        <taxon>Actinomycetota</taxon>
        <taxon>Actinomycetes</taxon>
        <taxon>Glycomycetales</taxon>
        <taxon>Glycomycetaceae</taxon>
        <taxon>Glycomyces</taxon>
    </lineage>
</organism>
<evidence type="ECO:0000313" key="1">
    <source>
        <dbReference type="EMBL" id="GAA2335992.1"/>
    </source>
</evidence>
<dbReference type="Proteomes" id="UP001501584">
    <property type="component" value="Unassembled WGS sequence"/>
</dbReference>
<proteinExistence type="predicted"/>